<dbReference type="Proteomes" id="UP000619293">
    <property type="component" value="Unassembled WGS sequence"/>
</dbReference>
<dbReference type="InterPro" id="IPR023214">
    <property type="entry name" value="HAD_sf"/>
</dbReference>
<dbReference type="AlphaFoldDB" id="A0A8J3JX22"/>
<evidence type="ECO:0008006" key="6">
    <source>
        <dbReference type="Google" id="ProtNLM"/>
    </source>
</evidence>
<sequence>MPLLLLDLDNTLVDREGAFRMWGTRFLSEISAPPYDIDWLVDADADGLTSRWDLADAIRDRYRLRNSVIDLVEELHEGQIEATRLDPMVGAALRIAAEAGWVPVIVTNGETRQQEAKIRRTGLDRFVADWVVSQEVDCRKPNPRIFEIAAERARMRLRGAWMIGDSPEADIGGATTIGIPSVWIHRGRQWTERRFGPTRVAEGAIQAVAAVLAADPPHRMAR</sequence>
<dbReference type="NCBIfam" id="TIGR01549">
    <property type="entry name" value="HAD-SF-IA-v1"/>
    <property type="match status" value="1"/>
</dbReference>
<dbReference type="Pfam" id="PF00702">
    <property type="entry name" value="Hydrolase"/>
    <property type="match status" value="1"/>
</dbReference>
<name>A0A8J3JX22_9ACTN</name>
<dbReference type="Gene3D" id="3.40.50.1000">
    <property type="entry name" value="HAD superfamily/HAD-like"/>
    <property type="match status" value="1"/>
</dbReference>
<protein>
    <recommendedName>
        <fullName evidence="6">Hydrolase of the HAD superfamily</fullName>
    </recommendedName>
</protein>
<evidence type="ECO:0000256" key="3">
    <source>
        <dbReference type="ARBA" id="ARBA00022842"/>
    </source>
</evidence>
<keyword evidence="2" id="KW-0378">Hydrolase</keyword>
<keyword evidence="5" id="KW-1185">Reference proteome</keyword>
<dbReference type="PANTHER" id="PTHR46470">
    <property type="entry name" value="N-ACYLNEURAMINATE-9-PHOSPHATASE"/>
    <property type="match status" value="1"/>
</dbReference>
<dbReference type="Gene3D" id="1.10.150.520">
    <property type="match status" value="1"/>
</dbReference>
<dbReference type="InterPro" id="IPR036412">
    <property type="entry name" value="HAD-like_sf"/>
</dbReference>
<dbReference type="RefSeq" id="WP_120315954.1">
    <property type="nucleotide sequence ID" value="NZ_BAAALB010000004.1"/>
</dbReference>
<keyword evidence="3" id="KW-0460">Magnesium</keyword>
<dbReference type="EMBL" id="BONG01000001">
    <property type="protein sequence ID" value="GIF86700.1"/>
    <property type="molecule type" value="Genomic_DNA"/>
</dbReference>
<dbReference type="SFLD" id="SFLDS00003">
    <property type="entry name" value="Haloacid_Dehalogenase"/>
    <property type="match status" value="1"/>
</dbReference>
<dbReference type="InterPro" id="IPR006439">
    <property type="entry name" value="HAD-SF_hydro_IA"/>
</dbReference>
<organism evidence="4 5">
    <name type="scientific">Catellatospora chokoriensis</name>
    <dbReference type="NCBI Taxonomy" id="310353"/>
    <lineage>
        <taxon>Bacteria</taxon>
        <taxon>Bacillati</taxon>
        <taxon>Actinomycetota</taxon>
        <taxon>Actinomycetes</taxon>
        <taxon>Micromonosporales</taxon>
        <taxon>Micromonosporaceae</taxon>
        <taxon>Catellatospora</taxon>
    </lineage>
</organism>
<comment type="caution">
    <text evidence="4">The sequence shown here is derived from an EMBL/GenBank/DDBJ whole genome shotgun (WGS) entry which is preliminary data.</text>
</comment>
<comment type="cofactor">
    <cofactor evidence="1">
        <name>Mg(2+)</name>
        <dbReference type="ChEBI" id="CHEBI:18420"/>
    </cofactor>
</comment>
<reference evidence="4 5" key="1">
    <citation type="submission" date="2021-01" db="EMBL/GenBank/DDBJ databases">
        <title>Whole genome shotgun sequence of Catellatospora chokoriensis NBRC 107358.</title>
        <authorList>
            <person name="Komaki H."/>
            <person name="Tamura T."/>
        </authorList>
    </citation>
    <scope>NUCLEOTIDE SEQUENCE [LARGE SCALE GENOMIC DNA]</scope>
    <source>
        <strain evidence="4 5">NBRC 107358</strain>
    </source>
</reference>
<proteinExistence type="predicted"/>
<evidence type="ECO:0000313" key="5">
    <source>
        <dbReference type="Proteomes" id="UP000619293"/>
    </source>
</evidence>
<dbReference type="SUPFAM" id="SSF56784">
    <property type="entry name" value="HAD-like"/>
    <property type="match status" value="1"/>
</dbReference>
<evidence type="ECO:0000313" key="4">
    <source>
        <dbReference type="EMBL" id="GIF86700.1"/>
    </source>
</evidence>
<evidence type="ECO:0000256" key="2">
    <source>
        <dbReference type="ARBA" id="ARBA00022801"/>
    </source>
</evidence>
<dbReference type="SFLD" id="SFLDG01129">
    <property type="entry name" value="C1.5:_HAD__Beta-PGM__Phosphata"/>
    <property type="match status" value="1"/>
</dbReference>
<dbReference type="GO" id="GO:0016787">
    <property type="term" value="F:hydrolase activity"/>
    <property type="evidence" value="ECO:0007669"/>
    <property type="project" value="UniProtKB-KW"/>
</dbReference>
<gene>
    <name evidence="4" type="ORF">Cch02nite_01440</name>
</gene>
<accession>A0A8J3JX22</accession>
<dbReference type="InterPro" id="IPR051400">
    <property type="entry name" value="HAD-like_hydrolase"/>
</dbReference>
<dbReference type="GO" id="GO:0044281">
    <property type="term" value="P:small molecule metabolic process"/>
    <property type="evidence" value="ECO:0007669"/>
    <property type="project" value="UniProtKB-ARBA"/>
</dbReference>
<evidence type="ECO:0000256" key="1">
    <source>
        <dbReference type="ARBA" id="ARBA00001946"/>
    </source>
</evidence>